<evidence type="ECO:0000313" key="1">
    <source>
        <dbReference type="EMBL" id="CAD8997945.1"/>
    </source>
</evidence>
<accession>A0A7S1I1M3</accession>
<dbReference type="AlphaFoldDB" id="A0A7S1I1M3"/>
<sequence length="103" mass="11902">MAFFQPLLEWFLHPLQHSIPSRGDPEQVTSKPSFTLLPCMDHRPNPTYTSRCKNKKNAVLHKFWSVFVADQSKLVFFCFEVSSKWWFSGSLSLVAHLLPFSAT</sequence>
<organism evidence="1">
    <name type="scientific">Eutreptiella gymnastica</name>
    <dbReference type="NCBI Taxonomy" id="73025"/>
    <lineage>
        <taxon>Eukaryota</taxon>
        <taxon>Discoba</taxon>
        <taxon>Euglenozoa</taxon>
        <taxon>Euglenida</taxon>
        <taxon>Spirocuta</taxon>
        <taxon>Euglenophyceae</taxon>
        <taxon>Eutreptiales</taxon>
        <taxon>Eutreptiaceae</taxon>
        <taxon>Eutreptiella</taxon>
    </lineage>
</organism>
<dbReference type="EMBL" id="HBGA01024007">
    <property type="protein sequence ID" value="CAD8997945.1"/>
    <property type="molecule type" value="Transcribed_RNA"/>
</dbReference>
<name>A0A7S1I1M3_9EUGL</name>
<proteinExistence type="predicted"/>
<reference evidence="1" key="1">
    <citation type="submission" date="2021-01" db="EMBL/GenBank/DDBJ databases">
        <authorList>
            <person name="Corre E."/>
            <person name="Pelletier E."/>
            <person name="Niang G."/>
            <person name="Scheremetjew M."/>
            <person name="Finn R."/>
            <person name="Kale V."/>
            <person name="Holt S."/>
            <person name="Cochrane G."/>
            <person name="Meng A."/>
            <person name="Brown T."/>
            <person name="Cohen L."/>
        </authorList>
    </citation>
    <scope>NUCLEOTIDE SEQUENCE</scope>
    <source>
        <strain evidence="1">NIES-381</strain>
    </source>
</reference>
<gene>
    <name evidence="1" type="ORF">EGYM00392_LOCUS9014</name>
</gene>
<protein>
    <submittedName>
        <fullName evidence="1">Uncharacterized protein</fullName>
    </submittedName>
</protein>